<evidence type="ECO:0000259" key="3">
    <source>
        <dbReference type="Pfam" id="PF13649"/>
    </source>
</evidence>
<dbReference type="Pfam" id="PF13649">
    <property type="entry name" value="Methyltransf_25"/>
    <property type="match status" value="1"/>
</dbReference>
<dbReference type="PIRSF" id="PIRSF006325">
    <property type="entry name" value="MeTrfase_bac"/>
    <property type="match status" value="1"/>
</dbReference>
<dbReference type="CDD" id="cd02440">
    <property type="entry name" value="AdoMet_MTases"/>
    <property type="match status" value="1"/>
</dbReference>
<dbReference type="SUPFAM" id="SSF53335">
    <property type="entry name" value="S-adenosyl-L-methionine-dependent methyltransferases"/>
    <property type="match status" value="1"/>
</dbReference>
<dbReference type="HAMAP" id="MF_01589">
    <property type="entry name" value="Cx_SAM_synthase"/>
    <property type="match status" value="1"/>
</dbReference>
<protein>
    <submittedName>
        <fullName evidence="4">tRNA (Cmo5U34)-methyltransferase</fullName>
    </submittedName>
</protein>
<accession>A0A3B1DAP8</accession>
<gene>
    <name evidence="4" type="ORF">MNBD_UNCLBAC01-1122</name>
</gene>
<keyword evidence="2" id="KW-0949">S-adenosyl-L-methionine</keyword>
<dbReference type="Gene3D" id="3.40.50.150">
    <property type="entry name" value="Vaccinia Virus protein VP39"/>
    <property type="match status" value="1"/>
</dbReference>
<keyword evidence="1 4" id="KW-0808">Transferase</keyword>
<evidence type="ECO:0000256" key="1">
    <source>
        <dbReference type="ARBA" id="ARBA00022679"/>
    </source>
</evidence>
<dbReference type="PANTHER" id="PTHR43861">
    <property type="entry name" value="TRANS-ACONITATE 2-METHYLTRANSFERASE-RELATED"/>
    <property type="match status" value="1"/>
</dbReference>
<proteinExistence type="inferred from homology"/>
<dbReference type="EMBL" id="UOGJ01000075">
    <property type="protein sequence ID" value="VAX35911.1"/>
    <property type="molecule type" value="Genomic_DNA"/>
</dbReference>
<feature type="domain" description="Methyltransferase" evidence="3">
    <location>
        <begin position="64"/>
        <end position="160"/>
    </location>
</feature>
<organism evidence="4">
    <name type="scientific">hydrothermal vent metagenome</name>
    <dbReference type="NCBI Taxonomy" id="652676"/>
    <lineage>
        <taxon>unclassified sequences</taxon>
        <taxon>metagenomes</taxon>
        <taxon>ecological metagenomes</taxon>
    </lineage>
</organism>
<keyword evidence="4" id="KW-0489">Methyltransferase</keyword>
<dbReference type="GO" id="GO:0002098">
    <property type="term" value="P:tRNA wobble uridine modification"/>
    <property type="evidence" value="ECO:0007669"/>
    <property type="project" value="InterPro"/>
</dbReference>
<dbReference type="AlphaFoldDB" id="A0A3B1DAP8"/>
<sequence>MNKNKKDHIYSNSLDQVSNFVFDEQVANVFDDMINRSVPGYQNIIAGIGVLAQRYAQENSVCYDLGCSLGASTLIMRQCIEQKGVRIVSVDNSEAMVKHCQENVKKGQRNISVEVVCDDIKNVEIKNASMVVLNFVLQFINPVERCALLKNIYEGMEEGGVLILSEKITFQHKDEQEFLVDMHHAFKKMKGYSDLEISQKRTALENVLVPETFAEHNKRLKEVGFHKVYLWFQYFNFVSILAIK</sequence>
<reference evidence="4" key="1">
    <citation type="submission" date="2018-06" db="EMBL/GenBank/DDBJ databases">
        <authorList>
            <person name="Zhirakovskaya E."/>
        </authorList>
    </citation>
    <scope>NUCLEOTIDE SEQUENCE</scope>
</reference>
<dbReference type="GO" id="GO:0008168">
    <property type="term" value="F:methyltransferase activity"/>
    <property type="evidence" value="ECO:0007669"/>
    <property type="project" value="UniProtKB-KW"/>
</dbReference>
<dbReference type="NCBIfam" id="TIGR00740">
    <property type="entry name" value="carboxy-S-adenosyl-L-methionine synthase CmoA"/>
    <property type="match status" value="1"/>
</dbReference>
<dbReference type="PANTHER" id="PTHR43861:SF2">
    <property type="entry name" value="CARBOXY-S-ADENOSYL-L-METHIONINE SYNTHASE"/>
    <property type="match status" value="1"/>
</dbReference>
<dbReference type="InterPro" id="IPR029063">
    <property type="entry name" value="SAM-dependent_MTases_sf"/>
</dbReference>
<dbReference type="InterPro" id="IPR041698">
    <property type="entry name" value="Methyltransf_25"/>
</dbReference>
<name>A0A3B1DAP8_9ZZZZ</name>
<evidence type="ECO:0000313" key="4">
    <source>
        <dbReference type="EMBL" id="VAX35911.1"/>
    </source>
</evidence>
<dbReference type="GO" id="GO:0032259">
    <property type="term" value="P:methylation"/>
    <property type="evidence" value="ECO:0007669"/>
    <property type="project" value="UniProtKB-KW"/>
</dbReference>
<evidence type="ECO:0000256" key="2">
    <source>
        <dbReference type="ARBA" id="ARBA00022691"/>
    </source>
</evidence>
<dbReference type="InterPro" id="IPR005271">
    <property type="entry name" value="CmoA"/>
</dbReference>